<proteinExistence type="predicted"/>
<evidence type="ECO:0000313" key="2">
    <source>
        <dbReference type="Proteomes" id="UP000005258"/>
    </source>
</evidence>
<name>I3TXI2_TISMK</name>
<dbReference type="Proteomes" id="UP000005258">
    <property type="component" value="Plasmid pTM3"/>
</dbReference>
<geneLocation type="plasmid" evidence="1 2">
    <name>pTM3</name>
</geneLocation>
<keyword evidence="2" id="KW-1185">Reference proteome</keyword>
<dbReference type="HOGENOM" id="CLU_159325_2_4_5"/>
<dbReference type="InterPro" id="IPR008792">
    <property type="entry name" value="PQQD"/>
</dbReference>
<evidence type="ECO:0000313" key="1">
    <source>
        <dbReference type="EMBL" id="AFK57470.1"/>
    </source>
</evidence>
<dbReference type="Gene3D" id="1.10.10.1150">
    <property type="entry name" value="Coenzyme PQQ synthesis protein D (PqqD)"/>
    <property type="match status" value="1"/>
</dbReference>
<dbReference type="Pfam" id="PF05402">
    <property type="entry name" value="PqqD"/>
    <property type="match status" value="1"/>
</dbReference>
<sequence length="104" mass="11389">MQDDVTIAAVTTDRLYRQKTRLLSASVGDQVIMMSVELGRYFNLNPVAGRIWQLLATPCSLDRIVAELAPIYDAPEETIRAEAAHFLTRLEGEGLLIVTAAGEG</sequence>
<dbReference type="AlphaFoldDB" id="I3TXI2"/>
<protein>
    <recommendedName>
        <fullName evidence="3">PqqD family protein</fullName>
    </recommendedName>
</protein>
<gene>
    <name evidence="1" type="ordered locus">TMO_c0860</name>
</gene>
<dbReference type="EMBL" id="CP003239">
    <property type="protein sequence ID" value="AFK57470.1"/>
    <property type="molecule type" value="Genomic_DNA"/>
</dbReference>
<reference evidence="1 2" key="1">
    <citation type="journal article" date="2012" name="J. Am. Chem. Soc.">
        <title>Bacterial biosynthesis and maturation of the didemnin anti-cancer agents.</title>
        <authorList>
            <person name="Xu Y."/>
            <person name="Kersten R.D."/>
            <person name="Nam S.J."/>
            <person name="Lu L."/>
            <person name="Al-Suwailem A.M."/>
            <person name="Zheng H."/>
            <person name="Fenical W."/>
            <person name="Dorrestein P.C."/>
            <person name="Moore B.S."/>
            <person name="Qian P.Y."/>
        </authorList>
    </citation>
    <scope>NUCLEOTIDE SEQUENCE [LARGE SCALE GENOMIC DNA]</scope>
    <source>
        <strain evidence="1 2">KA081020-065</strain>
    </source>
</reference>
<dbReference type="RefSeq" id="WP_014748459.1">
    <property type="nucleotide sequence ID" value="NC_017958.1"/>
</dbReference>
<keyword evidence="1" id="KW-0614">Plasmid</keyword>
<dbReference type="InterPro" id="IPR041881">
    <property type="entry name" value="PqqD_sf"/>
</dbReference>
<dbReference type="KEGG" id="tmo:TMO_c0860"/>
<organism evidence="1 2">
    <name type="scientific">Tistrella mobilis (strain KA081020-065)</name>
    <dbReference type="NCBI Taxonomy" id="1110502"/>
    <lineage>
        <taxon>Bacteria</taxon>
        <taxon>Pseudomonadati</taxon>
        <taxon>Pseudomonadota</taxon>
        <taxon>Alphaproteobacteria</taxon>
        <taxon>Geminicoccales</taxon>
        <taxon>Geminicoccaceae</taxon>
        <taxon>Tistrella</taxon>
    </lineage>
</organism>
<accession>I3TXI2</accession>
<evidence type="ECO:0008006" key="3">
    <source>
        <dbReference type="Google" id="ProtNLM"/>
    </source>
</evidence>